<evidence type="ECO:0000256" key="2">
    <source>
        <dbReference type="ARBA" id="ARBA00022692"/>
    </source>
</evidence>
<evidence type="ECO:0000313" key="8">
    <source>
        <dbReference type="Proteomes" id="UP000727962"/>
    </source>
</evidence>
<evidence type="ECO:0000256" key="5">
    <source>
        <dbReference type="SAM" id="MobiDB-lite"/>
    </source>
</evidence>
<comment type="caution">
    <text evidence="7">The sequence shown here is derived from an EMBL/GenBank/DDBJ whole genome shotgun (WGS) entry which is preliminary data.</text>
</comment>
<feature type="transmembrane region" description="Helical" evidence="6">
    <location>
        <begin position="176"/>
        <end position="198"/>
    </location>
</feature>
<feature type="transmembrane region" description="Helical" evidence="6">
    <location>
        <begin position="121"/>
        <end position="139"/>
    </location>
</feature>
<reference evidence="7" key="1">
    <citation type="submission" date="2020-07" db="EMBL/GenBank/DDBJ databases">
        <title>Huge and variable diversity of episymbiotic CPR bacteria and DPANN archaea in groundwater ecosystems.</title>
        <authorList>
            <person name="He C.Y."/>
            <person name="Keren R."/>
            <person name="Whittaker M."/>
            <person name="Farag I.F."/>
            <person name="Doudna J."/>
            <person name="Cate J.H.D."/>
            <person name="Banfield J.F."/>
        </authorList>
    </citation>
    <scope>NUCLEOTIDE SEQUENCE</scope>
    <source>
        <strain evidence="7">NC_groundwater_17_Pr7_B-0.1um_64_12</strain>
    </source>
</reference>
<dbReference type="InterPro" id="IPR005372">
    <property type="entry name" value="UPF0182"/>
</dbReference>
<protein>
    <submittedName>
        <fullName evidence="7">UPF0182 family protein</fullName>
    </submittedName>
</protein>
<evidence type="ECO:0000256" key="3">
    <source>
        <dbReference type="ARBA" id="ARBA00022989"/>
    </source>
</evidence>
<evidence type="ECO:0000256" key="4">
    <source>
        <dbReference type="ARBA" id="ARBA00023136"/>
    </source>
</evidence>
<dbReference type="EMBL" id="JACOSL010000009">
    <property type="protein sequence ID" value="MBI1755785.1"/>
    <property type="molecule type" value="Genomic_DNA"/>
</dbReference>
<keyword evidence="3 6" id="KW-1133">Transmembrane helix</keyword>
<keyword evidence="1" id="KW-1003">Cell membrane</keyword>
<dbReference type="AlphaFoldDB" id="A0A931LVS7"/>
<organism evidence="7 8">
    <name type="scientific">Fimbriimonas ginsengisoli</name>
    <dbReference type="NCBI Taxonomy" id="1005039"/>
    <lineage>
        <taxon>Bacteria</taxon>
        <taxon>Bacillati</taxon>
        <taxon>Armatimonadota</taxon>
        <taxon>Fimbriimonadia</taxon>
        <taxon>Fimbriimonadales</taxon>
        <taxon>Fimbriimonadaceae</taxon>
        <taxon>Fimbriimonas</taxon>
    </lineage>
</organism>
<dbReference type="PANTHER" id="PTHR39344:SF1">
    <property type="entry name" value="UPF0182 PROTEIN SLL1060"/>
    <property type="match status" value="1"/>
</dbReference>
<accession>A0A931LVS7</accession>
<sequence length="939" mass="103589">MSISDRFAQAGRGGRRKGRGCGCGTLIGLIILVLIGFASAGAWGEYLWFVNDVRHPEVFLRRYETESVLFGFSFVLVTAILWISLGRAVRLSMVYLRMPSTPRQMAMSNLVGAIQDRGPTIVRFLAPIIAFFVASDFAGDWNTYLLASHARSFGLVDPIFGRDLGFFVFTLPWYRAVANLALGVMVLTGLATLGVYVGMQALAALAKIELSRPQVRSHLSFLGGLTLLALAAQHAVKLFEFGLTEGRLFTGAGYADMQELGAMRIVIGLLAISGVLFLVGTWAARAVRGGAMCLVATVAFWVLGAGIWPSFVQGFKVEPNKLTLEAPYADRAIRMTRYGFGLDKVEQRDFAVRDEPTTQEIADSKTTLDNMRLWDPTDLGRSLDSIQTLKPYYHFSDVDVDRYRIGGRQQTVMVSPRDIRLQGLSAQSSWWLNERLQYTHGYGLTVSPVNAADPIGQPTFMTRDIPVRTIPELAIDRPQIYFSDFRGLRGEPEDEYALVDTDVKEFDYPTEEGSNTHRWAGLGGIPVGTPWLRLLYSAALKDGNLLISGNITSRSRLLMHRGVLDRAQLLYPFLKFDPDPYIVILGGKLVWVLDGYTMTDMIPYSHIEEGAERLNYARNPAKVTIDAYTGEPHAYAIQPDEPILAAYRSIYPGLVSDASELPAGLEAHFRYPEQLLMLQARQLTQYHVTDPGAFLANNDAWDLPLNRGMSGNMEPLEAYYVQMRLPDEPREGFMLILPFTPRQRNNMNGWLAAHCDPGDYGKLVLYRFTKGTNVPGPAQMESNFSQNAEIANINRQLTNDQSQIIVGNLLVVPIGQSVMYVEPMFLASRTVGIAPIPQLKKVILALKDKVVVGESYAEALAKLFPAATAPAPQQAPPQPSAGKGFQAGPPKAPAVPSGAAAEALKLFDEADQALRAGDFAKYGEVQKRLREKLKSLAGK</sequence>
<dbReference type="PANTHER" id="PTHR39344">
    <property type="entry name" value="UPF0182 PROTEIN SLL1060"/>
    <property type="match status" value="1"/>
</dbReference>
<keyword evidence="2 6" id="KW-0812">Transmembrane</keyword>
<feature type="region of interest" description="Disordered" evidence="5">
    <location>
        <begin position="869"/>
        <end position="896"/>
    </location>
</feature>
<feature type="transmembrane region" description="Helical" evidence="6">
    <location>
        <begin position="219"/>
        <end position="236"/>
    </location>
</feature>
<dbReference type="GO" id="GO:0016020">
    <property type="term" value="C:membrane"/>
    <property type="evidence" value="ECO:0007669"/>
    <property type="project" value="InterPro"/>
</dbReference>
<evidence type="ECO:0000256" key="6">
    <source>
        <dbReference type="SAM" id="Phobius"/>
    </source>
</evidence>
<gene>
    <name evidence="7" type="ORF">HYR64_01595</name>
</gene>
<evidence type="ECO:0000313" key="7">
    <source>
        <dbReference type="EMBL" id="MBI1755785.1"/>
    </source>
</evidence>
<name>A0A931LVS7_FIMGI</name>
<evidence type="ECO:0000256" key="1">
    <source>
        <dbReference type="ARBA" id="ARBA00022475"/>
    </source>
</evidence>
<dbReference type="Proteomes" id="UP000727962">
    <property type="component" value="Unassembled WGS sequence"/>
</dbReference>
<feature type="transmembrane region" description="Helical" evidence="6">
    <location>
        <begin position="265"/>
        <end position="284"/>
    </location>
</feature>
<feature type="transmembrane region" description="Helical" evidence="6">
    <location>
        <begin position="291"/>
        <end position="311"/>
    </location>
</feature>
<feature type="transmembrane region" description="Helical" evidence="6">
    <location>
        <begin position="68"/>
        <end position="89"/>
    </location>
</feature>
<proteinExistence type="predicted"/>
<dbReference type="Pfam" id="PF03699">
    <property type="entry name" value="UPF0182"/>
    <property type="match status" value="1"/>
</dbReference>
<feature type="transmembrane region" description="Helical" evidence="6">
    <location>
        <begin position="21"/>
        <end position="48"/>
    </location>
</feature>
<keyword evidence="4 6" id="KW-0472">Membrane</keyword>
<dbReference type="GO" id="GO:0005576">
    <property type="term" value="C:extracellular region"/>
    <property type="evidence" value="ECO:0007669"/>
    <property type="project" value="TreeGrafter"/>
</dbReference>